<dbReference type="InterPro" id="IPR030392">
    <property type="entry name" value="S74_ICA"/>
</dbReference>
<keyword evidence="3" id="KW-1185">Reference proteome</keyword>
<proteinExistence type="predicted"/>
<name>A0ABU6DX20_9ENTR</name>
<evidence type="ECO:0000313" key="3">
    <source>
        <dbReference type="Proteomes" id="UP001306510"/>
    </source>
</evidence>
<gene>
    <name evidence="2" type="ORF">MXM28_02240</name>
</gene>
<dbReference type="PROSITE" id="PS51688">
    <property type="entry name" value="ICA"/>
    <property type="match status" value="1"/>
</dbReference>
<protein>
    <submittedName>
        <fullName evidence="2">Tail fiber domain-containing protein</fullName>
    </submittedName>
</protein>
<dbReference type="EMBL" id="JALLMC010000001">
    <property type="protein sequence ID" value="MEB6408511.1"/>
    <property type="molecule type" value="Genomic_DNA"/>
</dbReference>
<sequence>MSAGTITLTNGSAIVGGSGTAFATEIAAGDFIVSTVGGVPYTLPVKTVDSDTQLILVSNFTGPTQSGAAWSAVPRVALNMVTAALVAQSAEALRGLNYDKQNWQSIFSGTGNVTVTLPDGTTWTGPAWNSITTSLSGKAAKGANRDITSLSGLTTALSVEQGGTGSTTVSGARTNLGLGNSAIRDVGTAAGTVAAGDDSRLNTVDQKAGGKITSPITVQPGVGGNPGFAISSGDNGGGGLMNNGISLIVANGYNPNTGNYVNILRGTWYTGEWTFGGARGGGANFDNVTLGLKGSDQEGLVAWVFHSNGAAIGNWVTSSDERIKENITVIADPLMKMQQLRGVEWDRLDTPAHGYGFIAQEVEKVFPDAVKSYGKTTLRDGSEIEDVKSVDTFGVAAALHHEAILALMDEVSCIKRLIKELDVGALD</sequence>
<dbReference type="Proteomes" id="UP001306510">
    <property type="component" value="Unassembled WGS sequence"/>
</dbReference>
<dbReference type="Pfam" id="PF13884">
    <property type="entry name" value="Peptidase_S74"/>
    <property type="match status" value="1"/>
</dbReference>
<evidence type="ECO:0000259" key="1">
    <source>
        <dbReference type="PROSITE" id="PS51688"/>
    </source>
</evidence>
<feature type="domain" description="Peptidase S74" evidence="1">
    <location>
        <begin position="319"/>
        <end position="421"/>
    </location>
</feature>
<dbReference type="RefSeq" id="WP_325848086.1">
    <property type="nucleotide sequence ID" value="NZ_JALLMC010000001.1"/>
</dbReference>
<evidence type="ECO:0000313" key="2">
    <source>
        <dbReference type="EMBL" id="MEB6408511.1"/>
    </source>
</evidence>
<comment type="caution">
    <text evidence="2">The sequence shown here is derived from an EMBL/GenBank/DDBJ whole genome shotgun (WGS) entry which is preliminary data.</text>
</comment>
<organism evidence="2 3">
    <name type="scientific">Enterobacter vonholyi</name>
    <dbReference type="NCBI Taxonomy" id="2797505"/>
    <lineage>
        <taxon>Bacteria</taxon>
        <taxon>Pseudomonadati</taxon>
        <taxon>Pseudomonadota</taxon>
        <taxon>Gammaproteobacteria</taxon>
        <taxon>Enterobacterales</taxon>
        <taxon>Enterobacteriaceae</taxon>
        <taxon>Enterobacter</taxon>
    </lineage>
</organism>
<reference evidence="2 3" key="1">
    <citation type="submission" date="2022-04" db="EMBL/GenBank/DDBJ databases">
        <title>Whole genome surviellance of AMR bacteria from Assam, India: One Health Study.</title>
        <authorList>
            <person name="Mendem S.K."/>
            <person name="Rakshit O."/>
            <person name="Murugesan D."/>
            <person name="Shome R."/>
            <person name="Raisen C."/>
            <person name="Holmes M.A."/>
            <person name="Saikia K."/>
            <person name="Shome B.R."/>
        </authorList>
    </citation>
    <scope>NUCLEOTIDE SEQUENCE [LARGE SCALE GENOMIC DNA]</scope>
    <source>
        <strain evidence="2 3">MGG-11lp</strain>
    </source>
</reference>
<accession>A0ABU6DX20</accession>